<dbReference type="InterPro" id="IPR013785">
    <property type="entry name" value="Aldolase_TIM"/>
</dbReference>
<dbReference type="PATRIC" id="fig|1461581.3.peg.461"/>
<dbReference type="InterPro" id="IPR035587">
    <property type="entry name" value="DUS-like_FMN-bd"/>
</dbReference>
<reference evidence="14" key="1">
    <citation type="submission" date="2014-07" db="EMBL/GenBank/DDBJ databases">
        <authorList>
            <person name="Urmite Genomes Urmite Genomes"/>
        </authorList>
    </citation>
    <scope>NUCLEOTIDE SEQUENCE</scope>
    <source>
        <strain evidence="14">12M76_air</strain>
    </source>
</reference>
<evidence type="ECO:0000256" key="1">
    <source>
        <dbReference type="ARBA" id="ARBA00001917"/>
    </source>
</evidence>
<feature type="site" description="Interacts with tRNA; defines subfamily-specific binding signature" evidence="9">
    <location>
        <position position="281"/>
    </location>
</feature>
<feature type="site" description="Interacts with tRNA" evidence="9">
    <location>
        <position position="98"/>
    </location>
</feature>
<feature type="binding site" evidence="9">
    <location>
        <begin position="202"/>
        <end position="204"/>
    </location>
    <ligand>
        <name>FMN</name>
        <dbReference type="ChEBI" id="CHEBI:58210"/>
    </ligand>
</feature>
<dbReference type="EMBL" id="LK391969">
    <property type="protein sequence ID" value="CEF25562.1"/>
    <property type="molecule type" value="Genomic_DNA"/>
</dbReference>
<dbReference type="GO" id="GO:0050660">
    <property type="term" value="F:flavin adenine dinucleotide binding"/>
    <property type="evidence" value="ECO:0007669"/>
    <property type="project" value="InterPro"/>
</dbReference>
<evidence type="ECO:0000256" key="10">
    <source>
        <dbReference type="PIRNR" id="PIRNR006621"/>
    </source>
</evidence>
<dbReference type="InterPro" id="IPR001269">
    <property type="entry name" value="DUS_fam"/>
</dbReference>
<dbReference type="Pfam" id="PF01207">
    <property type="entry name" value="Dus"/>
    <property type="match status" value="1"/>
</dbReference>
<comment type="caution">
    <text evidence="9">Lacks conserved residue(s) required for the propagation of feature annotation.</text>
</comment>
<keyword evidence="2 9" id="KW-0820">tRNA-binding</keyword>
<evidence type="ECO:0000259" key="13">
    <source>
        <dbReference type="Pfam" id="PF01207"/>
    </source>
</evidence>
<comment type="cofactor">
    <cofactor evidence="1 9 10 12">
        <name>FMN</name>
        <dbReference type="ChEBI" id="CHEBI:58210"/>
    </cofactor>
</comment>
<dbReference type="InterPro" id="IPR042270">
    <property type="entry name" value="DusC_C"/>
</dbReference>
<dbReference type="SUPFAM" id="SSF51395">
    <property type="entry name" value="FMN-linked oxidoreductases"/>
    <property type="match status" value="1"/>
</dbReference>
<protein>
    <recommendedName>
        <fullName evidence="9">tRNA-dihydrouridine(16) synthase</fullName>
        <ecNumber evidence="9">1.3.1.-</ecNumber>
    </recommendedName>
    <alternativeName>
        <fullName evidence="9">U16-specific dihydrouridine synthase</fullName>
        <shortName evidence="9">U16-specific Dus</shortName>
    </alternativeName>
    <alternativeName>
        <fullName evidence="9">tRNA-dihydrouridine synthase C</fullName>
    </alternativeName>
</protein>
<dbReference type="EMBL" id="LM997413">
    <property type="protein sequence ID" value="CEA01594.1"/>
    <property type="molecule type" value="Genomic_DNA"/>
</dbReference>
<keyword evidence="6 9" id="KW-0521">NADP</keyword>
<feature type="site" description="Interacts with tRNA; defines subfamily-specific binding signature" evidence="9">
    <location>
        <position position="38"/>
    </location>
</feature>
<dbReference type="EC" id="1.3.1.-" evidence="9"/>
<feature type="binding site" evidence="9 12">
    <location>
        <position position="71"/>
    </location>
    <ligand>
        <name>FMN</name>
        <dbReference type="ChEBI" id="CHEBI:58210"/>
    </ligand>
</feature>
<evidence type="ECO:0000256" key="7">
    <source>
        <dbReference type="ARBA" id="ARBA00022884"/>
    </source>
</evidence>
<evidence type="ECO:0000256" key="5">
    <source>
        <dbReference type="ARBA" id="ARBA00022694"/>
    </source>
</evidence>
<feature type="binding site" evidence="9 12">
    <location>
        <begin position="226"/>
        <end position="227"/>
    </location>
    <ligand>
        <name>FMN</name>
        <dbReference type="ChEBI" id="CHEBI:58210"/>
    </ligand>
</feature>
<dbReference type="CDD" id="cd02801">
    <property type="entry name" value="DUS_like_FMN"/>
    <property type="match status" value="1"/>
</dbReference>
<feature type="domain" description="DUS-like FMN-binding" evidence="13">
    <location>
        <begin position="7"/>
        <end position="245"/>
    </location>
</feature>
<dbReference type="GO" id="GO:0017150">
    <property type="term" value="F:tRNA dihydrouridine synthase activity"/>
    <property type="evidence" value="ECO:0007669"/>
    <property type="project" value="UniProtKB-UniRule"/>
</dbReference>
<keyword evidence="3 9" id="KW-0285">Flavoprotein</keyword>
<keyword evidence="12" id="KW-0547">Nucleotide-binding</keyword>
<keyword evidence="4 9" id="KW-0288">FMN</keyword>
<dbReference type="PANTHER" id="PTHR11082">
    <property type="entry name" value="TRNA-DIHYDROURIDINE SYNTHASE"/>
    <property type="match status" value="1"/>
</dbReference>
<feature type="site" description="Interacts with tRNA; defines subfamily-specific binding signature" evidence="9">
    <location>
        <position position="302"/>
    </location>
</feature>
<feature type="active site" description="Proton donor" evidence="9 11">
    <location>
        <position position="101"/>
    </location>
</feature>
<keyword evidence="7 9" id="KW-0694">RNA-binding</keyword>
<dbReference type="Gene3D" id="1.20.225.30">
    <property type="entry name" value="Dihydrouridine synthase, C-terminal recognition domain"/>
    <property type="match status" value="1"/>
</dbReference>
<dbReference type="GO" id="GO:0000049">
    <property type="term" value="F:tRNA binding"/>
    <property type="evidence" value="ECO:0007669"/>
    <property type="project" value="UniProtKB-UniRule"/>
</dbReference>
<keyword evidence="8 9" id="KW-0560">Oxidoreductase</keyword>
<dbReference type="PIRSF" id="PIRSF006621">
    <property type="entry name" value="Dus"/>
    <property type="match status" value="1"/>
</dbReference>
<evidence type="ECO:0000256" key="9">
    <source>
        <dbReference type="HAMAP-Rule" id="MF_02043"/>
    </source>
</evidence>
<feature type="binding site" evidence="9 12">
    <location>
        <position position="142"/>
    </location>
    <ligand>
        <name>FMN</name>
        <dbReference type="ChEBI" id="CHEBI:58210"/>
    </ligand>
</feature>
<evidence type="ECO:0000313" key="14">
    <source>
        <dbReference type="EMBL" id="CEA01594.1"/>
    </source>
</evidence>
<dbReference type="RefSeq" id="WP_044498146.1">
    <property type="nucleotide sequence ID" value="NZ_LK391969.1"/>
</dbReference>
<evidence type="ECO:0000256" key="6">
    <source>
        <dbReference type="ARBA" id="ARBA00022857"/>
    </source>
</evidence>
<evidence type="ECO:0000256" key="8">
    <source>
        <dbReference type="ARBA" id="ARBA00023002"/>
    </source>
</evidence>
<feature type="site" description="Interacts with tRNA" evidence="9">
    <location>
        <position position="179"/>
    </location>
</feature>
<comment type="catalytic activity">
    <reaction evidence="9">
        <text>5,6-dihydrouridine(16) in tRNA + NAD(+) = uridine(16) in tRNA + NADH + H(+)</text>
        <dbReference type="Rhea" id="RHEA:53380"/>
        <dbReference type="Rhea" id="RHEA-COMP:13543"/>
        <dbReference type="Rhea" id="RHEA-COMP:13544"/>
        <dbReference type="ChEBI" id="CHEBI:15378"/>
        <dbReference type="ChEBI" id="CHEBI:57540"/>
        <dbReference type="ChEBI" id="CHEBI:57945"/>
        <dbReference type="ChEBI" id="CHEBI:65315"/>
        <dbReference type="ChEBI" id="CHEBI:74443"/>
    </reaction>
</comment>
<evidence type="ECO:0000256" key="3">
    <source>
        <dbReference type="ARBA" id="ARBA00022630"/>
    </source>
</evidence>
<evidence type="ECO:0000256" key="4">
    <source>
        <dbReference type="ARBA" id="ARBA00022643"/>
    </source>
</evidence>
<dbReference type="InterPro" id="IPR018517">
    <property type="entry name" value="tRNA_hU_synthase_CS"/>
</dbReference>
<gene>
    <name evidence="9" type="primary">dusC</name>
    <name evidence="14" type="ORF">BN1049_00469</name>
</gene>
<feature type="site" description="Interacts with tRNA; defines subfamily-specific binding signature" evidence="9">
    <location>
        <position position="279"/>
    </location>
</feature>
<evidence type="ECO:0000256" key="12">
    <source>
        <dbReference type="PIRSR" id="PIRSR006621-2"/>
    </source>
</evidence>
<accession>A0A078M5S4</accession>
<proteinExistence type="inferred from homology"/>
<dbReference type="AlphaFoldDB" id="A0A078M5S4"/>
<evidence type="ECO:0000256" key="2">
    <source>
        <dbReference type="ARBA" id="ARBA00022555"/>
    </source>
</evidence>
<dbReference type="PANTHER" id="PTHR11082:SF26">
    <property type="entry name" value="TRNA-DIHYDROURIDINE(16) SYNTHASE"/>
    <property type="match status" value="1"/>
</dbReference>
<feature type="binding site" evidence="12">
    <location>
        <position position="171"/>
    </location>
    <ligand>
        <name>FMN</name>
        <dbReference type="ChEBI" id="CHEBI:58210"/>
    </ligand>
</feature>
<comment type="similarity">
    <text evidence="9">Belongs to the Dus family. DusC subfamily.</text>
</comment>
<dbReference type="GO" id="GO:0010181">
    <property type="term" value="F:FMN binding"/>
    <property type="evidence" value="ECO:0007669"/>
    <property type="project" value="UniProtKB-UniRule"/>
</dbReference>
<dbReference type="PROSITE" id="PS01136">
    <property type="entry name" value="UPF0034"/>
    <property type="match status" value="1"/>
</dbReference>
<evidence type="ECO:0000256" key="11">
    <source>
        <dbReference type="PIRSR" id="PIRSR006621-1"/>
    </source>
</evidence>
<sequence length="322" mass="34980">MKQHRIILAPMEGLVDAPLRDILTRIGGIDRCVSEFIRVTEGPLNIGSIRRIVPESLHGWCTAAGVPVHPQLLGSDPDWLGHNAALLADMGAPAVDLNFGCPAKTVNRHRGGATLLKEPDTLYQIVAAVRAALPAGVPVTAKMRLGYSDTSQTLECADALAAAGAAEIAVHARTKTDGYKPPAHWEWLARVRTAVSVPVIANGDVTSVADYQRIREVSGCEQVMIGRGLVAWPDLGQGIRAADQAAVAACMGWDELQPWLIDFYRQVRQRTADRHAPGRLKQWLGFLARHYPEAQLLFDQVRRQTCAEYLENLLASGLPEAA</sequence>
<name>A0A078M5S4_9PSED</name>
<comment type="function">
    <text evidence="9">Catalyzes the synthesis of 5,6-dihydrouridine (D), a modified base found in the D-loop of most tRNAs, via the reduction of the C5-C6 double bond in target uridines. Specifically modifies U16 in tRNAs.</text>
</comment>
<comment type="catalytic activity">
    <reaction evidence="9">
        <text>5,6-dihydrouridine(16) in tRNA + NADP(+) = uridine(16) in tRNA + NADPH + H(+)</text>
        <dbReference type="Rhea" id="RHEA:53376"/>
        <dbReference type="Rhea" id="RHEA-COMP:13543"/>
        <dbReference type="Rhea" id="RHEA-COMP:13544"/>
        <dbReference type="ChEBI" id="CHEBI:15378"/>
        <dbReference type="ChEBI" id="CHEBI:57783"/>
        <dbReference type="ChEBI" id="CHEBI:58349"/>
        <dbReference type="ChEBI" id="CHEBI:65315"/>
        <dbReference type="ChEBI" id="CHEBI:74443"/>
    </reaction>
</comment>
<dbReference type="Gene3D" id="3.20.20.70">
    <property type="entry name" value="Aldolase class I"/>
    <property type="match status" value="1"/>
</dbReference>
<keyword evidence="5 9" id="KW-0819">tRNA processing</keyword>
<organism evidence="14">
    <name type="scientific">Pseudomonas saudimassiliensis</name>
    <dbReference type="NCBI Taxonomy" id="1461581"/>
    <lineage>
        <taxon>Bacteria</taxon>
        <taxon>Pseudomonadati</taxon>
        <taxon>Pseudomonadota</taxon>
        <taxon>Gammaproteobacteria</taxon>
        <taxon>Pseudomonadales</taxon>
        <taxon>Pseudomonadaceae</taxon>
        <taxon>Pseudomonas</taxon>
    </lineage>
</organism>
<dbReference type="InterPro" id="IPR032886">
    <property type="entry name" value="DusC"/>
</dbReference>
<comment type="similarity">
    <text evidence="10">Belongs to the dus family.</text>
</comment>
<dbReference type="HAMAP" id="MF_02043">
    <property type="entry name" value="DusC_subfam"/>
    <property type="match status" value="1"/>
</dbReference>